<dbReference type="GO" id="GO:0004521">
    <property type="term" value="F:RNA endonuclease activity"/>
    <property type="evidence" value="ECO:0007669"/>
    <property type="project" value="TreeGrafter"/>
</dbReference>
<dbReference type="GO" id="GO:0008800">
    <property type="term" value="F:beta-lactamase activity"/>
    <property type="evidence" value="ECO:0007669"/>
    <property type="project" value="InterPro"/>
</dbReference>
<dbReference type="GO" id="GO:0017001">
    <property type="term" value="P:antibiotic catabolic process"/>
    <property type="evidence" value="ECO:0007669"/>
    <property type="project" value="InterPro"/>
</dbReference>
<keyword evidence="7" id="KW-1185">Reference proteome</keyword>
<dbReference type="InterPro" id="IPR036866">
    <property type="entry name" value="RibonucZ/Hydroxyglut_hydro"/>
</dbReference>
<dbReference type="Pfam" id="PF00753">
    <property type="entry name" value="Lactamase_B"/>
    <property type="match status" value="1"/>
</dbReference>
<dbReference type="HOGENOM" id="CLU_751522_0_0_5"/>
<keyword evidence="4" id="KW-0862">Zinc</keyword>
<reference evidence="6 7" key="1">
    <citation type="journal article" date="2014" name="Int. J. Syst. Evol. Microbiol.">
        <title>Celeribacter indicus sp. nov., a polycyclic aromatic hydrocarbon-degrading bacterium from deep-sea sediment and reclassification of Huaishuia halophila as Celeribacter halophilus comb. nov.</title>
        <authorList>
            <person name="Lai Q."/>
            <person name="Cao J."/>
            <person name="Yuan J."/>
            <person name="Li F."/>
            <person name="Shao Z."/>
        </authorList>
    </citation>
    <scope>NUCLEOTIDE SEQUENCE [LARGE SCALE GENOMIC DNA]</scope>
    <source>
        <strain evidence="6">P73</strain>
    </source>
</reference>
<dbReference type="Gene3D" id="3.60.15.10">
    <property type="entry name" value="Ribonuclease Z/Hydroxyacylglutathione hydrolase-like"/>
    <property type="match status" value="1"/>
</dbReference>
<dbReference type="RefSeq" id="WP_052453051.1">
    <property type="nucleotide sequence ID" value="NZ_CP004393.1"/>
</dbReference>
<dbReference type="SUPFAM" id="SSF56281">
    <property type="entry name" value="Metallo-hydrolase/oxidoreductase"/>
    <property type="match status" value="1"/>
</dbReference>
<dbReference type="STRING" id="1208324.P73_1060"/>
<dbReference type="PROSITE" id="PS00743">
    <property type="entry name" value="BETA_LACTAMASE_B_1"/>
    <property type="match status" value="1"/>
</dbReference>
<dbReference type="AlphaFoldDB" id="A0A0B5DXF3"/>
<dbReference type="EMBL" id="CP004393">
    <property type="protein sequence ID" value="AJE45775.1"/>
    <property type="molecule type" value="Genomic_DNA"/>
</dbReference>
<evidence type="ECO:0000313" key="6">
    <source>
        <dbReference type="EMBL" id="AJE45775.1"/>
    </source>
</evidence>
<dbReference type="PANTHER" id="PTHR11203:SF37">
    <property type="entry name" value="INTEGRATOR COMPLEX SUBUNIT 11"/>
    <property type="match status" value="1"/>
</dbReference>
<dbReference type="SMART" id="SM00849">
    <property type="entry name" value="Lactamase_B"/>
    <property type="match status" value="1"/>
</dbReference>
<evidence type="ECO:0000313" key="7">
    <source>
        <dbReference type="Proteomes" id="UP000031521"/>
    </source>
</evidence>
<dbReference type="InterPro" id="IPR001279">
    <property type="entry name" value="Metallo-B-lactamas"/>
</dbReference>
<evidence type="ECO:0000259" key="5">
    <source>
        <dbReference type="SMART" id="SM00849"/>
    </source>
</evidence>
<organism evidence="6 7">
    <name type="scientific">Celeribacter indicus</name>
    <dbReference type="NCBI Taxonomy" id="1208324"/>
    <lineage>
        <taxon>Bacteria</taxon>
        <taxon>Pseudomonadati</taxon>
        <taxon>Pseudomonadota</taxon>
        <taxon>Alphaproteobacteria</taxon>
        <taxon>Rhodobacterales</taxon>
        <taxon>Roseobacteraceae</taxon>
        <taxon>Celeribacter</taxon>
    </lineage>
</organism>
<dbReference type="KEGG" id="cid:P73_1060"/>
<evidence type="ECO:0000256" key="1">
    <source>
        <dbReference type="ARBA" id="ARBA00001947"/>
    </source>
</evidence>
<keyword evidence="3" id="KW-0378">Hydrolase</keyword>
<dbReference type="PANTHER" id="PTHR11203">
    <property type="entry name" value="CLEAVAGE AND POLYADENYLATION SPECIFICITY FACTOR FAMILY MEMBER"/>
    <property type="match status" value="1"/>
</dbReference>
<evidence type="ECO:0000256" key="4">
    <source>
        <dbReference type="ARBA" id="ARBA00022833"/>
    </source>
</evidence>
<keyword evidence="2" id="KW-0479">Metal-binding</keyword>
<sequence length="355" mass="36164">MRLTALSGLGTKGPACFLLEIAGRRLMLDLGKGPDGDTLPDLTGVGPVDAILFSHGHADHTGGLPLAVRLGDPPLFAPEPAIALSRDPAMKTARPLAAFAQFGLPFDCGPAGHAPGACWMRIGGDGGMVYTGDVSAESTLYRGTLPPPARVMVFDASYGAADEPLADQVADLLTLAERPLLLPAPAGGRGLEMALAFRAAGHRVSICAAHRAVAGAMADRPDWLVPGGAGALGRLLAEAGTLTPDGPVSGVMVAAGPNAERDTAAALARRMIAEGSGRVVFTGHLARGTPAPGWVAAGSALFRRWNVHPTLSGLRDLFGAVRPAQAMPAFCAPEASAGLAAALGRPLVTTPEVVW</sequence>
<evidence type="ECO:0000256" key="3">
    <source>
        <dbReference type="ARBA" id="ARBA00022801"/>
    </source>
</evidence>
<dbReference type="Proteomes" id="UP000031521">
    <property type="component" value="Chromosome"/>
</dbReference>
<name>A0A0B5DXF3_9RHOB</name>
<dbReference type="InterPro" id="IPR001018">
    <property type="entry name" value="Beta-lactamase_class-B_CS"/>
</dbReference>
<proteinExistence type="predicted"/>
<dbReference type="InterPro" id="IPR050698">
    <property type="entry name" value="MBL"/>
</dbReference>
<gene>
    <name evidence="6" type="ORF">P73_1060</name>
</gene>
<dbReference type="GO" id="GO:0008270">
    <property type="term" value="F:zinc ion binding"/>
    <property type="evidence" value="ECO:0007669"/>
    <property type="project" value="InterPro"/>
</dbReference>
<accession>A0A0B5DXF3</accession>
<dbReference type="OrthoDB" id="9803916at2"/>
<feature type="domain" description="Metallo-beta-lactamase" evidence="5">
    <location>
        <begin position="13"/>
        <end position="189"/>
    </location>
</feature>
<evidence type="ECO:0000256" key="2">
    <source>
        <dbReference type="ARBA" id="ARBA00022723"/>
    </source>
</evidence>
<protein>
    <submittedName>
        <fullName evidence="6">Beta-lactamase domain protein</fullName>
    </submittedName>
</protein>
<comment type="cofactor">
    <cofactor evidence="1">
        <name>Zn(2+)</name>
        <dbReference type="ChEBI" id="CHEBI:29105"/>
    </cofactor>
</comment>